<reference evidence="2" key="1">
    <citation type="submission" date="2012-01" db="EMBL/GenBank/DDBJ databases">
        <title>The Genome Sequence of Treponema denticola H1-T.</title>
        <authorList>
            <consortium name="The Broad Institute Genome Sequencing Platform"/>
            <person name="Earl A."/>
            <person name="Ward D."/>
            <person name="Feldgarden M."/>
            <person name="Gevers D."/>
            <person name="Blanton J.M."/>
            <person name="Fenno C.J."/>
            <person name="Baranova O.V."/>
            <person name="Mathney J."/>
            <person name="Dewhirst F.E."/>
            <person name="Izard J."/>
            <person name="Young S.K."/>
            <person name="Zeng Q."/>
            <person name="Gargeya S."/>
            <person name="Fitzgerald M."/>
            <person name="Haas B."/>
            <person name="Abouelleil A."/>
            <person name="Alvarado L."/>
            <person name="Arachchi H.M."/>
            <person name="Berlin A."/>
            <person name="Chapman S.B."/>
            <person name="Gearin G."/>
            <person name="Goldberg J."/>
            <person name="Griggs A."/>
            <person name="Gujja S."/>
            <person name="Hansen M."/>
            <person name="Heiman D."/>
            <person name="Howarth C."/>
            <person name="Larimer J."/>
            <person name="Lui A."/>
            <person name="MacDonald P.J.P."/>
            <person name="McCowen C."/>
            <person name="Montmayeur A."/>
            <person name="Murphy C."/>
            <person name="Neiman D."/>
            <person name="Pearson M."/>
            <person name="Priest M."/>
            <person name="Roberts A."/>
            <person name="Saif S."/>
            <person name="Shea T."/>
            <person name="Sisk P."/>
            <person name="Stolte C."/>
            <person name="Sykes S."/>
            <person name="Wortman J."/>
            <person name="Nusbaum C."/>
            <person name="Birren B."/>
        </authorList>
    </citation>
    <scope>NUCLEOTIDE SEQUENCE [LARGE SCALE GENOMIC DNA]</scope>
    <source>
        <strain evidence="2">H1-T</strain>
    </source>
</reference>
<dbReference type="PATRIC" id="fig|999431.4.peg.1173"/>
<dbReference type="Proteomes" id="UP000011708">
    <property type="component" value="Chromosome"/>
</dbReference>
<sequence>MRLDCSNVGKVEKASIELNSITLIAGLNNTGKSTISKTLYCIFNSFYNVEKKSEEVLKNNIDSVFKMSPLAVFYMYANENVGKIDFTIKELLENRENITEKIITDIITKKLGKDFIKDTGIDISRFFSILTLSQADINKKILQNLFTSEFQGQIQNFAAKKSASINLQVKDENVKIIIKDNIITELENPLNLTHEAIYIDDPFVLDGVSVLRRFNRIPHRSSIEKKLLHNKFEEQSIGQNIDTLSVQKAINDLLVEGNLKNIYAELNKVCNGALVRQESGFLSFISNFDGREISIANLSTGLKTFTIIKTLLLNGYLEEKGTLILDEPEIHLHPEWQIVLAKIIVLLQKEYKMHILISSHSPYFIHAIEVYSKKEKINNPKFYLTQENKNGLISMKDVSANLEPIYNLLYKPLQELESLKSFSED</sequence>
<dbReference type="PANTHER" id="PTHR43581:SF2">
    <property type="entry name" value="EXCINUCLEASE ATPASE SUBUNIT"/>
    <property type="match status" value="1"/>
</dbReference>
<dbReference type="RefSeq" id="WP_002688374.1">
    <property type="nucleotide sequence ID" value="NZ_CM001794.1"/>
</dbReference>
<organism evidence="2">
    <name type="scientific">Treponema denticola H1-T</name>
    <dbReference type="NCBI Taxonomy" id="999431"/>
    <lineage>
        <taxon>Bacteria</taxon>
        <taxon>Pseudomonadati</taxon>
        <taxon>Spirochaetota</taxon>
        <taxon>Spirochaetia</taxon>
        <taxon>Spirochaetales</taxon>
        <taxon>Treponemataceae</taxon>
        <taxon>Treponema</taxon>
    </lineage>
</organism>
<dbReference type="EMBL" id="AGDW01000014">
    <property type="protein sequence ID" value="EMB31095.1"/>
    <property type="molecule type" value="Genomic_DNA"/>
</dbReference>
<dbReference type="InterPro" id="IPR041685">
    <property type="entry name" value="AAA_GajA/Old/RecF-like"/>
</dbReference>
<dbReference type="HOGENOM" id="CLU_049298_0_0_12"/>
<accession>M2BP49</accession>
<evidence type="ECO:0000259" key="1">
    <source>
        <dbReference type="Pfam" id="PF13175"/>
    </source>
</evidence>
<feature type="domain" description="Endonuclease GajA/Old nuclease/RecF-like AAA" evidence="1">
    <location>
        <begin position="7"/>
        <end position="365"/>
    </location>
</feature>
<dbReference type="PANTHER" id="PTHR43581">
    <property type="entry name" value="ATP/GTP PHOSPHATASE"/>
    <property type="match status" value="1"/>
</dbReference>
<dbReference type="SUPFAM" id="SSF52540">
    <property type="entry name" value="P-loop containing nucleoside triphosphate hydrolases"/>
    <property type="match status" value="1"/>
</dbReference>
<name>M2BP49_TREDN</name>
<comment type="caution">
    <text evidence="2">The sequence shown here is derived from an EMBL/GenBank/DDBJ whole genome shotgun (WGS) entry which is preliminary data.</text>
</comment>
<dbReference type="InterPro" id="IPR027417">
    <property type="entry name" value="P-loop_NTPase"/>
</dbReference>
<gene>
    <name evidence="2" type="ORF">HMPREF9725_01144</name>
</gene>
<dbReference type="Pfam" id="PF13175">
    <property type="entry name" value="AAA_15"/>
    <property type="match status" value="1"/>
</dbReference>
<evidence type="ECO:0000313" key="2">
    <source>
        <dbReference type="EMBL" id="EMB31095.1"/>
    </source>
</evidence>
<dbReference type="Gene3D" id="3.40.50.300">
    <property type="entry name" value="P-loop containing nucleotide triphosphate hydrolases"/>
    <property type="match status" value="1"/>
</dbReference>
<protein>
    <recommendedName>
        <fullName evidence="1">Endonuclease GajA/Old nuclease/RecF-like AAA domain-containing protein</fullName>
    </recommendedName>
</protein>
<dbReference type="AlphaFoldDB" id="M2BP49"/>
<dbReference type="InterPro" id="IPR051396">
    <property type="entry name" value="Bact_Antivir_Def_Nuclease"/>
</dbReference>
<proteinExistence type="predicted"/>